<dbReference type="RefSeq" id="WP_025616113.1">
    <property type="nucleotide sequence ID" value="NZ_CANLMK010000001.1"/>
</dbReference>
<reference evidence="3" key="1">
    <citation type="submission" date="2016-10" db="EMBL/GenBank/DDBJ databases">
        <authorList>
            <person name="Varghese N."/>
            <person name="Submissions S."/>
        </authorList>
    </citation>
    <scope>NUCLEOTIDE SEQUENCE [LARGE SCALE GENOMIC DNA]</scope>
    <source>
        <strain evidence="3">DSM 24729</strain>
    </source>
</reference>
<evidence type="ECO:0000256" key="1">
    <source>
        <dbReference type="SAM" id="SignalP"/>
    </source>
</evidence>
<organism evidence="2 3">
    <name type="scientific">Cellulophaga baltica</name>
    <dbReference type="NCBI Taxonomy" id="76594"/>
    <lineage>
        <taxon>Bacteria</taxon>
        <taxon>Pseudomonadati</taxon>
        <taxon>Bacteroidota</taxon>
        <taxon>Flavobacteriia</taxon>
        <taxon>Flavobacteriales</taxon>
        <taxon>Flavobacteriaceae</taxon>
        <taxon>Cellulophaga</taxon>
    </lineage>
</organism>
<dbReference type="Proteomes" id="UP000182114">
    <property type="component" value="Unassembled WGS sequence"/>
</dbReference>
<sequence length="136" mass="15121">MKKILFALFFLPMAMWSQHTLKVHVENVTNSNGHIRIAMYNSSDGFLAFDKVYASKTGAAVKGKTTIVIGGILEGTYALAVFHDENSNEKLDTNFLGIPKEHVGFSNSKMKTFGPPSFEDCSFVLQEDKEIKVTIK</sequence>
<evidence type="ECO:0000313" key="2">
    <source>
        <dbReference type="EMBL" id="SDE50053.1"/>
    </source>
</evidence>
<dbReference type="eggNOG" id="COG4704">
    <property type="taxonomic scope" value="Bacteria"/>
</dbReference>
<gene>
    <name evidence="2" type="ORF">SAMN04487992_101524</name>
</gene>
<feature type="chain" id="PRO_5010165140" evidence="1">
    <location>
        <begin position="18"/>
        <end position="136"/>
    </location>
</feature>
<keyword evidence="1" id="KW-0732">Signal</keyword>
<dbReference type="AlphaFoldDB" id="A0A1G7DEV9"/>
<evidence type="ECO:0000313" key="3">
    <source>
        <dbReference type="Proteomes" id="UP000182114"/>
    </source>
</evidence>
<proteinExistence type="predicted"/>
<keyword evidence="3" id="KW-1185">Reference proteome</keyword>
<name>A0A1G7DEV9_9FLAO</name>
<dbReference type="EMBL" id="FNBD01000001">
    <property type="protein sequence ID" value="SDE50053.1"/>
    <property type="molecule type" value="Genomic_DNA"/>
</dbReference>
<accession>A0A1G7DEV9</accession>
<dbReference type="InterPro" id="IPR018673">
    <property type="entry name" value="DUF2141"/>
</dbReference>
<protein>
    <submittedName>
        <fullName evidence="2">Uncharacterized conserved protein, DUF2141 family</fullName>
    </submittedName>
</protein>
<feature type="signal peptide" evidence="1">
    <location>
        <begin position="1"/>
        <end position="17"/>
    </location>
</feature>
<dbReference type="Pfam" id="PF09912">
    <property type="entry name" value="DUF2141"/>
    <property type="match status" value="1"/>
</dbReference>